<dbReference type="Pfam" id="PF02518">
    <property type="entry name" value="HATPase_c"/>
    <property type="match status" value="1"/>
</dbReference>
<dbReference type="PATRIC" id="fig|662479.7.peg.1196"/>
<dbReference type="EMBL" id="AOLN01000010">
    <property type="protein sequence ID" value="ELZ95801.1"/>
    <property type="molecule type" value="Genomic_DNA"/>
</dbReference>
<dbReference type="GO" id="GO:0000155">
    <property type="term" value="F:phosphorelay sensor kinase activity"/>
    <property type="evidence" value="ECO:0007669"/>
    <property type="project" value="InterPro"/>
</dbReference>
<feature type="domain" description="Response regulatory" evidence="11">
    <location>
        <begin position="17"/>
        <end position="140"/>
    </location>
</feature>
<reference evidence="12 13" key="1">
    <citation type="journal article" date="2014" name="PLoS Genet.">
        <title>Phylogenetically driven sequencing of extremely halophilic archaea reveals strategies for static and dynamic osmo-response.</title>
        <authorList>
            <person name="Becker E.A."/>
            <person name="Seitzer P.M."/>
            <person name="Tritt A."/>
            <person name="Larsen D."/>
            <person name="Krusor M."/>
            <person name="Yao A.I."/>
            <person name="Wu D."/>
            <person name="Madern D."/>
            <person name="Eisen J.A."/>
            <person name="Darling A.E."/>
            <person name="Facciotti M.T."/>
        </authorList>
    </citation>
    <scope>NUCLEOTIDE SEQUENCE [LARGE SCALE GENOMIC DNA]</scope>
    <source>
        <strain evidence="12 13">ATCC BAA-1512</strain>
    </source>
</reference>
<feature type="modified residue" description="4-aspartylphosphate" evidence="9">
    <location>
        <position position="75"/>
    </location>
</feature>
<evidence type="ECO:0000256" key="9">
    <source>
        <dbReference type="PROSITE-ProRule" id="PRU00169"/>
    </source>
</evidence>
<accession>M0IGA4</accession>
<evidence type="ECO:0000256" key="1">
    <source>
        <dbReference type="ARBA" id="ARBA00000085"/>
    </source>
</evidence>
<evidence type="ECO:0000256" key="5">
    <source>
        <dbReference type="ARBA" id="ARBA00022741"/>
    </source>
</evidence>
<evidence type="ECO:0000256" key="2">
    <source>
        <dbReference type="ARBA" id="ARBA00012438"/>
    </source>
</evidence>
<comment type="catalytic activity">
    <reaction evidence="1">
        <text>ATP + protein L-histidine = ADP + protein N-phospho-L-histidine.</text>
        <dbReference type="EC" id="2.7.13.3"/>
    </reaction>
</comment>
<dbReference type="GO" id="GO:0005524">
    <property type="term" value="F:ATP binding"/>
    <property type="evidence" value="ECO:0007669"/>
    <property type="project" value="UniProtKB-KW"/>
</dbReference>
<keyword evidence="5" id="KW-0547">Nucleotide-binding</keyword>
<dbReference type="InterPro" id="IPR005467">
    <property type="entry name" value="His_kinase_dom"/>
</dbReference>
<dbReference type="SMART" id="SM00448">
    <property type="entry name" value="REC"/>
    <property type="match status" value="1"/>
</dbReference>
<evidence type="ECO:0000313" key="13">
    <source>
        <dbReference type="Proteomes" id="UP000011550"/>
    </source>
</evidence>
<dbReference type="PANTHER" id="PTHR42878">
    <property type="entry name" value="TWO-COMPONENT HISTIDINE KINASE"/>
    <property type="match status" value="1"/>
</dbReference>
<keyword evidence="8" id="KW-0902">Two-component regulatory system</keyword>
<sequence>MPEHDSQATVETIDAIDVLLVEDNEADAKLFEKMLLEPQSAATGTDEGPPFRLQHVGTLESAREIVADFDVVLLDLNLPDSKGLDTVSAILDDAPEAAVIVLTGVDDGTTGTTAVERGAQDFLVKDTVTPRVLTRTVRYAIGRKRNALELENKNQELAMLNWLVRHDIRNDAAVVLGWAQTLDSDATDANETAVNRIVSAAEHIVELTESVGDLLEALTEDEPQLTAVSLVDTVHNEVADAEAQFPDVEFRTDCPDEALVEADSFVASVVRNLLTNAVSHNDNPDPEVEVVVRKAPETGADGRDRYVLTVSDNGPGIPPGDRERIFTRGKKAQESSGVGVGLYLVETFVERYDGSVEVESNTPHGAIFKIELPEATVSEDGQF</sequence>
<evidence type="ECO:0000259" key="11">
    <source>
        <dbReference type="PROSITE" id="PS50110"/>
    </source>
</evidence>
<dbReference type="PANTHER" id="PTHR42878:SF7">
    <property type="entry name" value="SENSOR HISTIDINE KINASE GLRK"/>
    <property type="match status" value="1"/>
</dbReference>
<dbReference type="EC" id="2.7.13.3" evidence="2"/>
<dbReference type="SUPFAM" id="SSF52172">
    <property type="entry name" value="CheY-like"/>
    <property type="match status" value="1"/>
</dbReference>
<dbReference type="AlphaFoldDB" id="M0IGA4"/>
<dbReference type="SUPFAM" id="SSF55874">
    <property type="entry name" value="ATPase domain of HSP90 chaperone/DNA topoisomerase II/histidine kinase"/>
    <property type="match status" value="1"/>
</dbReference>
<dbReference type="RefSeq" id="WP_008319199.1">
    <property type="nucleotide sequence ID" value="NZ_AOLN01000010.1"/>
</dbReference>
<dbReference type="GO" id="GO:0030295">
    <property type="term" value="F:protein kinase activator activity"/>
    <property type="evidence" value="ECO:0007669"/>
    <property type="project" value="TreeGrafter"/>
</dbReference>
<evidence type="ECO:0000256" key="7">
    <source>
        <dbReference type="ARBA" id="ARBA00022840"/>
    </source>
</evidence>
<dbReference type="InterPro" id="IPR036890">
    <property type="entry name" value="HATPase_C_sf"/>
</dbReference>
<dbReference type="InterPro" id="IPR003661">
    <property type="entry name" value="HisK_dim/P_dom"/>
</dbReference>
<gene>
    <name evidence="12" type="ORF">C440_05912</name>
</gene>
<name>M0IGA4_9EURY</name>
<organism evidence="12 13">
    <name type="scientific">Haloferax mucosum ATCC BAA-1512</name>
    <dbReference type="NCBI Taxonomy" id="662479"/>
    <lineage>
        <taxon>Archaea</taxon>
        <taxon>Methanobacteriati</taxon>
        <taxon>Methanobacteriota</taxon>
        <taxon>Stenosarchaea group</taxon>
        <taxon>Halobacteria</taxon>
        <taxon>Halobacteriales</taxon>
        <taxon>Haloferacaceae</taxon>
        <taxon>Haloferax</taxon>
    </lineage>
</organism>
<evidence type="ECO:0000256" key="6">
    <source>
        <dbReference type="ARBA" id="ARBA00022777"/>
    </source>
</evidence>
<dbReference type="SMART" id="SM00387">
    <property type="entry name" value="HATPase_c"/>
    <property type="match status" value="1"/>
</dbReference>
<dbReference type="Gene3D" id="3.40.50.2300">
    <property type="match status" value="1"/>
</dbReference>
<dbReference type="Proteomes" id="UP000011550">
    <property type="component" value="Unassembled WGS sequence"/>
</dbReference>
<proteinExistence type="predicted"/>
<dbReference type="GO" id="GO:0000156">
    <property type="term" value="F:phosphorelay response regulator activity"/>
    <property type="evidence" value="ECO:0007669"/>
    <property type="project" value="TreeGrafter"/>
</dbReference>
<dbReference type="CDD" id="cd00082">
    <property type="entry name" value="HisKA"/>
    <property type="match status" value="1"/>
</dbReference>
<evidence type="ECO:0000256" key="4">
    <source>
        <dbReference type="ARBA" id="ARBA00022679"/>
    </source>
</evidence>
<dbReference type="PRINTS" id="PR00344">
    <property type="entry name" value="BCTRLSENSOR"/>
</dbReference>
<dbReference type="InterPro" id="IPR003594">
    <property type="entry name" value="HATPase_dom"/>
</dbReference>
<keyword evidence="13" id="KW-1185">Reference proteome</keyword>
<protein>
    <recommendedName>
        <fullName evidence="2">histidine kinase</fullName>
        <ecNumber evidence="2">2.7.13.3</ecNumber>
    </recommendedName>
</protein>
<comment type="caution">
    <text evidence="12">The sequence shown here is derived from an EMBL/GenBank/DDBJ whole genome shotgun (WGS) entry which is preliminary data.</text>
</comment>
<dbReference type="CDD" id="cd00156">
    <property type="entry name" value="REC"/>
    <property type="match status" value="1"/>
</dbReference>
<dbReference type="OrthoDB" id="3369at2157"/>
<dbReference type="InterPro" id="IPR004358">
    <property type="entry name" value="Sig_transdc_His_kin-like_C"/>
</dbReference>
<keyword evidence="4" id="KW-0808">Transferase</keyword>
<evidence type="ECO:0000256" key="8">
    <source>
        <dbReference type="ARBA" id="ARBA00023012"/>
    </source>
</evidence>
<feature type="domain" description="Histidine kinase" evidence="10">
    <location>
        <begin position="163"/>
        <end position="376"/>
    </location>
</feature>
<dbReference type="PROSITE" id="PS50109">
    <property type="entry name" value="HIS_KIN"/>
    <property type="match status" value="1"/>
</dbReference>
<dbReference type="InterPro" id="IPR001789">
    <property type="entry name" value="Sig_transdc_resp-reg_receiver"/>
</dbReference>
<dbReference type="InterPro" id="IPR050351">
    <property type="entry name" value="BphY/WalK/GraS-like"/>
</dbReference>
<dbReference type="PROSITE" id="PS50110">
    <property type="entry name" value="RESPONSE_REGULATORY"/>
    <property type="match status" value="1"/>
</dbReference>
<dbReference type="GO" id="GO:0007234">
    <property type="term" value="P:osmosensory signaling via phosphorelay pathway"/>
    <property type="evidence" value="ECO:0007669"/>
    <property type="project" value="TreeGrafter"/>
</dbReference>
<evidence type="ECO:0000256" key="3">
    <source>
        <dbReference type="ARBA" id="ARBA00022553"/>
    </source>
</evidence>
<keyword evidence="7" id="KW-0067">ATP-binding</keyword>
<dbReference type="CDD" id="cd00075">
    <property type="entry name" value="HATPase"/>
    <property type="match status" value="1"/>
</dbReference>
<dbReference type="InterPro" id="IPR011006">
    <property type="entry name" value="CheY-like_superfamily"/>
</dbReference>
<dbReference type="Pfam" id="PF00072">
    <property type="entry name" value="Response_reg"/>
    <property type="match status" value="1"/>
</dbReference>
<evidence type="ECO:0000313" key="12">
    <source>
        <dbReference type="EMBL" id="ELZ95801.1"/>
    </source>
</evidence>
<dbReference type="STRING" id="662479.C440_05912"/>
<keyword evidence="3 9" id="KW-0597">Phosphoprotein</keyword>
<dbReference type="Gene3D" id="3.30.565.10">
    <property type="entry name" value="Histidine kinase-like ATPase, C-terminal domain"/>
    <property type="match status" value="1"/>
</dbReference>
<evidence type="ECO:0000259" key="10">
    <source>
        <dbReference type="PROSITE" id="PS50109"/>
    </source>
</evidence>
<keyword evidence="6 12" id="KW-0418">Kinase</keyword>